<dbReference type="SUPFAM" id="SSF52540">
    <property type="entry name" value="P-loop containing nucleoside triphosphate hydrolases"/>
    <property type="match status" value="1"/>
</dbReference>
<evidence type="ECO:0000256" key="6">
    <source>
        <dbReference type="ARBA" id="ARBA00023054"/>
    </source>
</evidence>
<evidence type="ECO:0000256" key="11">
    <source>
        <dbReference type="SAM" id="MobiDB-lite"/>
    </source>
</evidence>
<dbReference type="GO" id="GO:0005524">
    <property type="term" value="F:ATP binding"/>
    <property type="evidence" value="ECO:0007669"/>
    <property type="project" value="UniProtKB-UniRule"/>
</dbReference>
<dbReference type="GO" id="GO:0007018">
    <property type="term" value="P:microtubule-based movement"/>
    <property type="evidence" value="ECO:0007669"/>
    <property type="project" value="InterPro"/>
</dbReference>
<dbReference type="InterPro" id="IPR001752">
    <property type="entry name" value="Kinesin_motor_dom"/>
</dbReference>
<keyword evidence="5 9" id="KW-0067">ATP-binding</keyword>
<dbReference type="EMBL" id="NBCO01000009">
    <property type="protein sequence ID" value="ORC90166.1"/>
    <property type="molecule type" value="Genomic_DNA"/>
</dbReference>
<dbReference type="GO" id="GO:0007052">
    <property type="term" value="P:mitotic spindle organization"/>
    <property type="evidence" value="ECO:0007669"/>
    <property type="project" value="TreeGrafter"/>
</dbReference>
<dbReference type="InterPro" id="IPR027640">
    <property type="entry name" value="Kinesin-like_fam"/>
</dbReference>
<dbReference type="InterPro" id="IPR027417">
    <property type="entry name" value="P-loop_NTPase"/>
</dbReference>
<comment type="subcellular location">
    <subcellularLocation>
        <location evidence="1">Cytoplasm</location>
        <location evidence="1">Cytoskeleton</location>
    </subcellularLocation>
</comment>
<dbReference type="PANTHER" id="PTHR47969:SF15">
    <property type="entry name" value="CHROMOSOME-ASSOCIATED KINESIN KIF4A-RELATED"/>
    <property type="match status" value="1"/>
</dbReference>
<proteinExistence type="inferred from homology"/>
<reference evidence="13 14" key="1">
    <citation type="submission" date="2017-03" db="EMBL/GenBank/DDBJ databases">
        <title>An alternative strategy for trypanosome survival in the mammalian bloodstream revealed through genome and transcriptome analysis of the ubiquitous bovine parasite Trypanosoma (Megatrypanum) theileri.</title>
        <authorList>
            <person name="Kelly S."/>
            <person name="Ivens A."/>
            <person name="Mott A."/>
            <person name="O'Neill E."/>
            <person name="Emms D."/>
            <person name="Macleod O."/>
            <person name="Voorheis P."/>
            <person name="Matthews J."/>
            <person name="Matthews K."/>
            <person name="Carrington M."/>
        </authorList>
    </citation>
    <scope>NUCLEOTIDE SEQUENCE [LARGE SCALE GENOMIC DNA]</scope>
    <source>
        <strain evidence="13">Edinburgh</strain>
    </source>
</reference>
<keyword evidence="2" id="KW-0963">Cytoplasm</keyword>
<dbReference type="PANTHER" id="PTHR47969">
    <property type="entry name" value="CHROMOSOME-ASSOCIATED KINESIN KIF4A-RELATED"/>
    <property type="match status" value="1"/>
</dbReference>
<dbReference type="GO" id="GO:0051231">
    <property type="term" value="P:spindle elongation"/>
    <property type="evidence" value="ECO:0007669"/>
    <property type="project" value="TreeGrafter"/>
</dbReference>
<feature type="region of interest" description="Disordered" evidence="11">
    <location>
        <begin position="1"/>
        <end position="45"/>
    </location>
</feature>
<dbReference type="VEuPathDB" id="TriTrypDB:TM35_000092160"/>
<dbReference type="GO" id="GO:0005874">
    <property type="term" value="C:microtubule"/>
    <property type="evidence" value="ECO:0007669"/>
    <property type="project" value="UniProtKB-KW"/>
</dbReference>
<feature type="coiled-coil region" evidence="10">
    <location>
        <begin position="420"/>
        <end position="553"/>
    </location>
</feature>
<dbReference type="GO" id="GO:0005875">
    <property type="term" value="C:microtubule associated complex"/>
    <property type="evidence" value="ECO:0007669"/>
    <property type="project" value="TreeGrafter"/>
</dbReference>
<dbReference type="InterPro" id="IPR036961">
    <property type="entry name" value="Kinesin_motor_dom_sf"/>
</dbReference>
<feature type="coiled-coil region" evidence="10">
    <location>
        <begin position="1206"/>
        <end position="1282"/>
    </location>
</feature>
<sequence>MSLQRDLVKSRRRSPNPRAYMARPPLMRKPNSAGSGGRSSPSGEAVHVAVRVRPPFRGEAAQEIVVAMDPSHKTVHVKDRMDDQQVFSVDMPVWSCVGKALDGSAPISQATLYEMVGRPLLDHALDGFNSTLMAYGQTGSGKTYTMMGDISLNLDDNEDVLNNSEEGIIPRLCREMFQQIQNRSFTASSGGTISWEVHVSFVEVYCEKISDLLNHGSPVSLRDEVVDNETFFTLVGARRIQVTNTADILKALKIGNKCRKTAATAMNERSSRSHAIFIVELTEILSFTNPDGDVVSAPSKSLSIRLVDLAGSERIGETGTSGQQFKEGVEINLSLFTLGMVIESLSDPKRRNIKPPYRESTLTKILKDAFGGNSKTTMICTISPTEAQRGQTIQTLQYGSKARRVVNKPHVEVDPSSVALRKANEEMMALRQQLSEVRRGSEEYAELQGQVQNIKERLRQEQEISRRRKANLEQKEAELAEHFQKMEEQRQMYNCKIQELGAEVERVKVKHKEKEQELQKTKRKVESVADERVRELEAQRELMEKEFKRKGDEMLQKQRETEERLQKLDNVFKNRVDKLVQLQKDLENVLKEKEHVVHQRERELQERQRHHEEKVRLLQQQMAAKEKEWMEKQKAVEEEWRTREKNYRHHLEEALKKSRLMHEESTNRENELHRKYLEAQRAAQQLKEGSELKELELKRQIEEIQREAQQQEREFNEKLSQAEHDAKIQCETLQRELEATSASTLGKERNMEVHWALLEEGLKKREESLQKREAEANARLNDALRMKQEWEREQREKMAEADARQEEAIGVIRSKEILVQQRENELKTLAQQLEAQAAAQEIEAKRKEHELSSKISETELLSSRERRAAQRLQDELQNALDRLKTEMKQREEQLASWEEESKKRYAQLENSLAEREAVIKQREADVEAQEREFLQRRPKEGDSKFAKEIQESIGDIVLEKGARSETATMFEADLKARLASMNCNTGDFVTCLRVSEEVLLHRDVGFMEATESQEREALIKHEKRYRNIIMEHVILDRRNMKLQKRENVLVSEEKKFIKEKMALQSFMQFLLIEMEQRCRILLESSRNREYNLIYTLETSTRRPRGVDVESVESHGLEREVQMRMEGLCAEEGRLTQRIADFAAERAAWGLETRRHDEALRAYIFELEALDRAEVQQREAEGRAVWTYLLELEAADIQRGQRERGLVQMEKDIAKQLTETERQLQERTADINRRRHEASVLAEENERTLQDQEDDLAALVAKNEEVEKQIKLRETELQQQRLRYVDLRKLLEERDALLRREHAHRMDGKDSATQLTDDLLDVNDLLKNQLHLWMKKYEVLKSDEKLECERCSWQNNRDATVCRCCGNAQLV</sequence>
<evidence type="ECO:0000256" key="4">
    <source>
        <dbReference type="ARBA" id="ARBA00022741"/>
    </source>
</evidence>
<organism evidence="13 14">
    <name type="scientific">Trypanosoma theileri</name>
    <dbReference type="NCBI Taxonomy" id="67003"/>
    <lineage>
        <taxon>Eukaryota</taxon>
        <taxon>Discoba</taxon>
        <taxon>Euglenozoa</taxon>
        <taxon>Kinetoplastea</taxon>
        <taxon>Metakinetoplastina</taxon>
        <taxon>Trypanosomatida</taxon>
        <taxon>Trypanosomatidae</taxon>
        <taxon>Trypanosoma</taxon>
    </lineage>
</organism>
<gene>
    <name evidence="13" type="ORF">TM35_000092160</name>
</gene>
<evidence type="ECO:0000256" key="10">
    <source>
        <dbReference type="SAM" id="Coils"/>
    </source>
</evidence>
<keyword evidence="7 9" id="KW-0505">Motor protein</keyword>
<feature type="coiled-coil region" evidence="10">
    <location>
        <begin position="579"/>
        <end position="628"/>
    </location>
</feature>
<dbReference type="PRINTS" id="PR00380">
    <property type="entry name" value="KINESINHEAVY"/>
</dbReference>
<accession>A0A1X0NZQ2</accession>
<feature type="binding site" evidence="9">
    <location>
        <begin position="136"/>
        <end position="143"/>
    </location>
    <ligand>
        <name>ATP</name>
        <dbReference type="ChEBI" id="CHEBI:30616"/>
    </ligand>
</feature>
<evidence type="ECO:0000256" key="2">
    <source>
        <dbReference type="ARBA" id="ARBA00022490"/>
    </source>
</evidence>
<dbReference type="GO" id="GO:0003777">
    <property type="term" value="F:microtubule motor activity"/>
    <property type="evidence" value="ECO:0007669"/>
    <property type="project" value="InterPro"/>
</dbReference>
<comment type="similarity">
    <text evidence="9">Belongs to the TRAFAC class myosin-kinesin ATPase superfamily. Kinesin family.</text>
</comment>
<evidence type="ECO:0000256" key="9">
    <source>
        <dbReference type="PROSITE-ProRule" id="PRU00283"/>
    </source>
</evidence>
<evidence type="ECO:0000256" key="5">
    <source>
        <dbReference type="ARBA" id="ARBA00022840"/>
    </source>
</evidence>
<feature type="domain" description="Kinesin motor" evidence="12">
    <location>
        <begin position="45"/>
        <end position="405"/>
    </location>
</feature>
<keyword evidence="8" id="KW-0206">Cytoskeleton</keyword>
<dbReference type="Pfam" id="PF00225">
    <property type="entry name" value="Kinesin"/>
    <property type="match status" value="1"/>
</dbReference>
<evidence type="ECO:0000256" key="1">
    <source>
        <dbReference type="ARBA" id="ARBA00004245"/>
    </source>
</evidence>
<protein>
    <submittedName>
        <fullName evidence="13">Putative Unc104-like kinesin</fullName>
    </submittedName>
</protein>
<evidence type="ECO:0000313" key="13">
    <source>
        <dbReference type="EMBL" id="ORC90166.1"/>
    </source>
</evidence>
<feature type="coiled-coil region" evidence="10">
    <location>
        <begin position="766"/>
        <end position="932"/>
    </location>
</feature>
<dbReference type="GO" id="GO:0008017">
    <property type="term" value="F:microtubule binding"/>
    <property type="evidence" value="ECO:0007669"/>
    <property type="project" value="InterPro"/>
</dbReference>
<dbReference type="PROSITE" id="PS50067">
    <property type="entry name" value="KINESIN_MOTOR_2"/>
    <property type="match status" value="1"/>
</dbReference>
<name>A0A1X0NZQ2_9TRYP</name>
<keyword evidence="6 10" id="KW-0175">Coiled coil</keyword>
<keyword evidence="14" id="KW-1185">Reference proteome</keyword>
<dbReference type="Proteomes" id="UP000192257">
    <property type="component" value="Unassembled WGS sequence"/>
</dbReference>
<evidence type="ECO:0000256" key="8">
    <source>
        <dbReference type="ARBA" id="ARBA00023212"/>
    </source>
</evidence>
<evidence type="ECO:0000259" key="12">
    <source>
        <dbReference type="PROSITE" id="PS50067"/>
    </source>
</evidence>
<evidence type="ECO:0000313" key="14">
    <source>
        <dbReference type="Proteomes" id="UP000192257"/>
    </source>
</evidence>
<dbReference type="Gene3D" id="3.40.850.10">
    <property type="entry name" value="Kinesin motor domain"/>
    <property type="match status" value="1"/>
</dbReference>
<evidence type="ECO:0000256" key="7">
    <source>
        <dbReference type="ARBA" id="ARBA00023175"/>
    </source>
</evidence>
<keyword evidence="4 9" id="KW-0547">Nucleotide-binding</keyword>
<dbReference type="OrthoDB" id="249110at2759"/>
<dbReference type="GeneID" id="39984235"/>
<dbReference type="FunFam" id="3.40.850.10:FF:000042">
    <property type="entry name" value="Kinesin family member 14"/>
    <property type="match status" value="1"/>
</dbReference>
<keyword evidence="3" id="KW-0493">Microtubule</keyword>
<dbReference type="RefSeq" id="XP_028884232.1">
    <property type="nucleotide sequence ID" value="XM_029024455.1"/>
</dbReference>
<dbReference type="SMART" id="SM00129">
    <property type="entry name" value="KISc"/>
    <property type="match status" value="1"/>
</dbReference>
<feature type="coiled-coil region" evidence="10">
    <location>
        <begin position="687"/>
        <end position="736"/>
    </location>
</feature>
<evidence type="ECO:0000256" key="3">
    <source>
        <dbReference type="ARBA" id="ARBA00022701"/>
    </source>
</evidence>
<comment type="caution">
    <text evidence="13">The sequence shown here is derived from an EMBL/GenBank/DDBJ whole genome shotgun (WGS) entry which is preliminary data.</text>
</comment>